<comment type="cofactor">
    <cofactor evidence="1">
        <name>FAD</name>
        <dbReference type="ChEBI" id="CHEBI:57692"/>
    </cofactor>
</comment>
<dbReference type="Gene3D" id="3.40.50.720">
    <property type="entry name" value="NAD(P)-binding Rossmann-like Domain"/>
    <property type="match status" value="1"/>
</dbReference>
<sequence>MTPPMLKLAVIGSGPSAFYAAARVLSSVPSTLKDAVRVHMYDSLWAPHGLVRYGVAPDHPEVKNCTHKFHEIASDPRFRFFGNVDVVPPSEQTWPKAWTSSASNLPLKKPLVPIIAEKNRIKHPNPPHAVSVNLSSIFKQYSHLLIASGAPIPTLHPALPPTPGRIIPALDMVHWYTGHPNSTNSVALSPASAPGLIPSPLPTHVTIVGVGNVALDVARILLSDPDRLVPYGLPSSVMRTLRASAVTHVSIVGRRGPREASFTAKELRELMNLEGVAFAGVDADVLDAALDEGGTGRKLERQKKRILDILKKGSTRKVGDEGVRRTWSLEFWRAPAGVAEADGTPVSTGKGPMCLTLSHTTLSSDGRVKSTGETSALETSLIVTALGHQCVPETTPFCDPQLGHIRTVGGSFTHSEVQLQTKFGQQAADATAVEKPSTGGETSTTSPLASAAAATTVEPAPQATPTYGQVLHPRTHMPMPNVYAAGWAARGAKGVLGTTMLDAHAVGEAIVETWLAAEAAPGLTGGEAKEPQPTLAEVYQLPDGDDGREVTLDSVPKEVLDGLKRGPQRAKEGVVTYEEWLELEKMEAGEESKRLTWEQVGGFLALNDE</sequence>
<feature type="compositionally biased region" description="Low complexity" evidence="6">
    <location>
        <begin position="437"/>
        <end position="457"/>
    </location>
</feature>
<proteinExistence type="predicted"/>
<evidence type="ECO:0000313" key="7">
    <source>
        <dbReference type="EMBL" id="KIP04410.1"/>
    </source>
</evidence>
<keyword evidence="5" id="KW-0560">Oxidoreductase</keyword>
<gene>
    <name evidence="7" type="ORF">PHLGIDRAFT_36932</name>
</gene>
<dbReference type="OrthoDB" id="333024at2759"/>
<dbReference type="AlphaFoldDB" id="A0A0C3S704"/>
<evidence type="ECO:0000256" key="1">
    <source>
        <dbReference type="ARBA" id="ARBA00001974"/>
    </source>
</evidence>
<dbReference type="PRINTS" id="PR00368">
    <property type="entry name" value="FADPNR"/>
</dbReference>
<evidence type="ECO:0000256" key="6">
    <source>
        <dbReference type="SAM" id="MobiDB-lite"/>
    </source>
</evidence>
<name>A0A0C3S704_PHLG1</name>
<evidence type="ECO:0000256" key="5">
    <source>
        <dbReference type="ARBA" id="ARBA00023002"/>
    </source>
</evidence>
<dbReference type="InterPro" id="IPR055275">
    <property type="entry name" value="Ferredox_Rdtase"/>
</dbReference>
<accession>A0A0C3S704</accession>
<evidence type="ECO:0000256" key="3">
    <source>
        <dbReference type="ARBA" id="ARBA00022827"/>
    </source>
</evidence>
<dbReference type="EMBL" id="KN840575">
    <property type="protein sequence ID" value="KIP04410.1"/>
    <property type="molecule type" value="Genomic_DNA"/>
</dbReference>
<dbReference type="PANTHER" id="PTHR48467:SF1">
    <property type="entry name" value="GLUTAMATE SYNTHASE 1 [NADH], CHLOROPLASTIC-LIKE"/>
    <property type="match status" value="1"/>
</dbReference>
<keyword evidence="8" id="KW-1185">Reference proteome</keyword>
<dbReference type="Proteomes" id="UP000053257">
    <property type="component" value="Unassembled WGS sequence"/>
</dbReference>
<keyword evidence="4" id="KW-0521">NADP</keyword>
<dbReference type="PANTHER" id="PTHR48467">
    <property type="entry name" value="GLUTAMATE SYNTHASE 1 [NADH], CHLOROPLASTIC-LIKE"/>
    <property type="match status" value="1"/>
</dbReference>
<organism evidence="7 8">
    <name type="scientific">Phlebiopsis gigantea (strain 11061_1 CR5-6)</name>
    <name type="common">White-rot fungus</name>
    <name type="synonym">Peniophora gigantea</name>
    <dbReference type="NCBI Taxonomy" id="745531"/>
    <lineage>
        <taxon>Eukaryota</taxon>
        <taxon>Fungi</taxon>
        <taxon>Dikarya</taxon>
        <taxon>Basidiomycota</taxon>
        <taxon>Agaricomycotina</taxon>
        <taxon>Agaricomycetes</taxon>
        <taxon>Polyporales</taxon>
        <taxon>Phanerochaetaceae</taxon>
        <taxon>Phlebiopsis</taxon>
    </lineage>
</organism>
<evidence type="ECO:0000256" key="2">
    <source>
        <dbReference type="ARBA" id="ARBA00022630"/>
    </source>
</evidence>
<keyword evidence="3" id="KW-0274">FAD</keyword>
<reference evidence="7 8" key="1">
    <citation type="journal article" date="2014" name="PLoS Genet.">
        <title>Analysis of the Phlebiopsis gigantea genome, transcriptome and secretome provides insight into its pioneer colonization strategies of wood.</title>
        <authorList>
            <person name="Hori C."/>
            <person name="Ishida T."/>
            <person name="Igarashi K."/>
            <person name="Samejima M."/>
            <person name="Suzuki H."/>
            <person name="Master E."/>
            <person name="Ferreira P."/>
            <person name="Ruiz-Duenas F.J."/>
            <person name="Held B."/>
            <person name="Canessa P."/>
            <person name="Larrondo L.F."/>
            <person name="Schmoll M."/>
            <person name="Druzhinina I.S."/>
            <person name="Kubicek C.P."/>
            <person name="Gaskell J.A."/>
            <person name="Kersten P."/>
            <person name="St John F."/>
            <person name="Glasner J."/>
            <person name="Sabat G."/>
            <person name="Splinter BonDurant S."/>
            <person name="Syed K."/>
            <person name="Yadav J."/>
            <person name="Mgbeahuruike A.C."/>
            <person name="Kovalchuk A."/>
            <person name="Asiegbu F.O."/>
            <person name="Lackner G."/>
            <person name="Hoffmeister D."/>
            <person name="Rencoret J."/>
            <person name="Gutierrez A."/>
            <person name="Sun H."/>
            <person name="Lindquist E."/>
            <person name="Barry K."/>
            <person name="Riley R."/>
            <person name="Grigoriev I.V."/>
            <person name="Henrissat B."/>
            <person name="Kues U."/>
            <person name="Berka R.M."/>
            <person name="Martinez A.T."/>
            <person name="Covert S.F."/>
            <person name="Blanchette R.A."/>
            <person name="Cullen D."/>
        </authorList>
    </citation>
    <scope>NUCLEOTIDE SEQUENCE [LARGE SCALE GENOMIC DNA]</scope>
    <source>
        <strain evidence="7 8">11061_1 CR5-6</strain>
    </source>
</reference>
<dbReference type="HOGENOM" id="CLU_024722_3_1_1"/>
<evidence type="ECO:0008006" key="9">
    <source>
        <dbReference type="Google" id="ProtNLM"/>
    </source>
</evidence>
<evidence type="ECO:0000256" key="4">
    <source>
        <dbReference type="ARBA" id="ARBA00022857"/>
    </source>
</evidence>
<dbReference type="InterPro" id="IPR036188">
    <property type="entry name" value="FAD/NAD-bd_sf"/>
</dbReference>
<keyword evidence="2" id="KW-0285">Flavoprotein</keyword>
<evidence type="ECO:0000313" key="8">
    <source>
        <dbReference type="Proteomes" id="UP000053257"/>
    </source>
</evidence>
<dbReference type="SUPFAM" id="SSF51971">
    <property type="entry name" value="Nucleotide-binding domain"/>
    <property type="match status" value="1"/>
</dbReference>
<dbReference type="Gene3D" id="3.50.50.60">
    <property type="entry name" value="FAD/NAD(P)-binding domain"/>
    <property type="match status" value="1"/>
</dbReference>
<protein>
    <recommendedName>
        <fullName evidence="9">Adrenodoxin-NADP(+) reductase</fullName>
    </recommendedName>
</protein>
<dbReference type="STRING" id="745531.A0A0C3S704"/>
<dbReference type="GO" id="GO:0016491">
    <property type="term" value="F:oxidoreductase activity"/>
    <property type="evidence" value="ECO:0007669"/>
    <property type="project" value="UniProtKB-KW"/>
</dbReference>
<feature type="region of interest" description="Disordered" evidence="6">
    <location>
        <begin position="428"/>
        <end position="457"/>
    </location>
</feature>